<evidence type="ECO:0000259" key="5">
    <source>
        <dbReference type="PROSITE" id="PS50119"/>
    </source>
</evidence>
<dbReference type="Pfam" id="PF00643">
    <property type="entry name" value="zf-B_box"/>
    <property type="match status" value="1"/>
</dbReference>
<accession>A0ABD0RK54</accession>
<dbReference type="InterPro" id="IPR051051">
    <property type="entry name" value="E3_ubiq-ligase_TRIM/RNF"/>
</dbReference>
<keyword evidence="1" id="KW-0479">Metal-binding</keyword>
<dbReference type="PROSITE" id="PS50119">
    <property type="entry name" value="ZF_BBOX"/>
    <property type="match status" value="1"/>
</dbReference>
<evidence type="ECO:0000313" key="6">
    <source>
        <dbReference type="EMBL" id="KAL0198899.1"/>
    </source>
</evidence>
<keyword evidence="2 4" id="KW-0863">Zinc-finger</keyword>
<dbReference type="AlphaFoldDB" id="A0ABD0RK54"/>
<protein>
    <recommendedName>
        <fullName evidence="5">B box-type domain-containing protein</fullName>
    </recommendedName>
</protein>
<keyword evidence="7" id="KW-1185">Reference proteome</keyword>
<feature type="non-terminal residue" evidence="6">
    <location>
        <position position="85"/>
    </location>
</feature>
<organism evidence="6 7">
    <name type="scientific">Cirrhinus mrigala</name>
    <name type="common">Mrigala</name>
    <dbReference type="NCBI Taxonomy" id="683832"/>
    <lineage>
        <taxon>Eukaryota</taxon>
        <taxon>Metazoa</taxon>
        <taxon>Chordata</taxon>
        <taxon>Craniata</taxon>
        <taxon>Vertebrata</taxon>
        <taxon>Euteleostomi</taxon>
        <taxon>Actinopterygii</taxon>
        <taxon>Neopterygii</taxon>
        <taxon>Teleostei</taxon>
        <taxon>Ostariophysi</taxon>
        <taxon>Cypriniformes</taxon>
        <taxon>Cyprinidae</taxon>
        <taxon>Labeoninae</taxon>
        <taxon>Labeonini</taxon>
        <taxon>Cirrhinus</taxon>
    </lineage>
</organism>
<evidence type="ECO:0000256" key="4">
    <source>
        <dbReference type="PROSITE-ProRule" id="PRU00024"/>
    </source>
</evidence>
<dbReference type="SMART" id="SM00336">
    <property type="entry name" value="BBOX"/>
    <property type="match status" value="1"/>
</dbReference>
<dbReference type="SUPFAM" id="SSF57845">
    <property type="entry name" value="B-box zinc-binding domain"/>
    <property type="match status" value="1"/>
</dbReference>
<dbReference type="CDD" id="cd19769">
    <property type="entry name" value="Bbox2_TRIM16-like"/>
    <property type="match status" value="1"/>
</dbReference>
<keyword evidence="3" id="KW-0862">Zinc</keyword>
<dbReference type="GO" id="GO:0008270">
    <property type="term" value="F:zinc ion binding"/>
    <property type="evidence" value="ECO:0007669"/>
    <property type="project" value="UniProtKB-KW"/>
</dbReference>
<evidence type="ECO:0000256" key="3">
    <source>
        <dbReference type="ARBA" id="ARBA00022833"/>
    </source>
</evidence>
<sequence>MCSEIVSGALTVKITSNSMRISSEVKNHNLIDATGSLQEMICPQHDKLLEIYCHTDQQCICMLCFVDEHKNHDTVSIGAERKEKQ</sequence>
<dbReference type="Gene3D" id="3.30.160.60">
    <property type="entry name" value="Classic Zinc Finger"/>
    <property type="match status" value="1"/>
</dbReference>
<reference evidence="6 7" key="1">
    <citation type="submission" date="2024-05" db="EMBL/GenBank/DDBJ databases">
        <title>Genome sequencing and assembly of Indian major carp, Cirrhinus mrigala (Hamilton, 1822).</title>
        <authorList>
            <person name="Mohindra V."/>
            <person name="Chowdhury L.M."/>
            <person name="Lal K."/>
            <person name="Jena J.K."/>
        </authorList>
    </citation>
    <scope>NUCLEOTIDE SEQUENCE [LARGE SCALE GENOMIC DNA]</scope>
    <source>
        <strain evidence="6">CM1030</strain>
        <tissue evidence="6">Blood</tissue>
    </source>
</reference>
<dbReference type="EMBL" id="JAMKFB020000003">
    <property type="protein sequence ID" value="KAL0198899.1"/>
    <property type="molecule type" value="Genomic_DNA"/>
</dbReference>
<dbReference type="InterPro" id="IPR000315">
    <property type="entry name" value="Znf_B-box"/>
</dbReference>
<dbReference type="Proteomes" id="UP001529510">
    <property type="component" value="Unassembled WGS sequence"/>
</dbReference>
<gene>
    <name evidence="6" type="ORF">M9458_007439</name>
</gene>
<dbReference type="PANTHER" id="PTHR25465">
    <property type="entry name" value="B-BOX DOMAIN CONTAINING"/>
    <property type="match status" value="1"/>
</dbReference>
<evidence type="ECO:0000313" key="7">
    <source>
        <dbReference type="Proteomes" id="UP001529510"/>
    </source>
</evidence>
<name>A0ABD0RK54_CIRMR</name>
<proteinExistence type="predicted"/>
<comment type="caution">
    <text evidence="6">The sequence shown here is derived from an EMBL/GenBank/DDBJ whole genome shotgun (WGS) entry which is preliminary data.</text>
</comment>
<evidence type="ECO:0000256" key="2">
    <source>
        <dbReference type="ARBA" id="ARBA00022771"/>
    </source>
</evidence>
<feature type="domain" description="B box-type" evidence="5">
    <location>
        <begin position="37"/>
        <end position="77"/>
    </location>
</feature>
<evidence type="ECO:0000256" key="1">
    <source>
        <dbReference type="ARBA" id="ARBA00022723"/>
    </source>
</evidence>
<dbReference type="PANTHER" id="PTHR25465:SF5">
    <property type="entry name" value="E3 UBIQUITIN_ISG15 LIGASE TRIM25-RELATED"/>
    <property type="match status" value="1"/>
</dbReference>